<gene>
    <name evidence="3" type="ORF">PCOR1329_LOCUS24573</name>
</gene>
<feature type="compositionally biased region" description="Low complexity" evidence="2">
    <location>
        <begin position="19"/>
        <end position="37"/>
    </location>
</feature>
<name>A0ABN9RXN7_9DINO</name>
<sequence>LTADERLQLAALRDKLGDSRSTAAHRTAAAAPSAPAPASVSVQALLNKAHQKARAIEKKLESAVSKFEMLEAQLAAHKDQVLVLRSDLEQAEGEHGELVRRLHDELPSAGPPSDTASGTKLCLEDLLDEKRFSQMFDLDVGDCFTITDDEQLSPEGAKQLADRADLSKSGITDMAVQRSTAQEFQANRHPLQQALARMGLQRLAPAAETAQRQDLLLLALPLS</sequence>
<dbReference type="Proteomes" id="UP001189429">
    <property type="component" value="Unassembled WGS sequence"/>
</dbReference>
<evidence type="ECO:0000256" key="2">
    <source>
        <dbReference type="SAM" id="MobiDB-lite"/>
    </source>
</evidence>
<evidence type="ECO:0000313" key="3">
    <source>
        <dbReference type="EMBL" id="CAK0824071.1"/>
    </source>
</evidence>
<proteinExistence type="predicted"/>
<keyword evidence="4" id="KW-1185">Reference proteome</keyword>
<evidence type="ECO:0000313" key="4">
    <source>
        <dbReference type="Proteomes" id="UP001189429"/>
    </source>
</evidence>
<feature type="region of interest" description="Disordered" evidence="2">
    <location>
        <begin position="17"/>
        <end position="37"/>
    </location>
</feature>
<comment type="caution">
    <text evidence="3">The sequence shown here is derived from an EMBL/GenBank/DDBJ whole genome shotgun (WGS) entry which is preliminary data.</text>
</comment>
<reference evidence="3" key="1">
    <citation type="submission" date="2023-10" db="EMBL/GenBank/DDBJ databases">
        <authorList>
            <person name="Chen Y."/>
            <person name="Shah S."/>
            <person name="Dougan E. K."/>
            <person name="Thang M."/>
            <person name="Chan C."/>
        </authorList>
    </citation>
    <scope>NUCLEOTIDE SEQUENCE [LARGE SCALE GENOMIC DNA]</scope>
</reference>
<evidence type="ECO:0008006" key="5">
    <source>
        <dbReference type="Google" id="ProtNLM"/>
    </source>
</evidence>
<accession>A0ABN9RXN7</accession>
<organism evidence="3 4">
    <name type="scientific">Prorocentrum cordatum</name>
    <dbReference type="NCBI Taxonomy" id="2364126"/>
    <lineage>
        <taxon>Eukaryota</taxon>
        <taxon>Sar</taxon>
        <taxon>Alveolata</taxon>
        <taxon>Dinophyceae</taxon>
        <taxon>Prorocentrales</taxon>
        <taxon>Prorocentraceae</taxon>
        <taxon>Prorocentrum</taxon>
    </lineage>
</organism>
<evidence type="ECO:0000256" key="1">
    <source>
        <dbReference type="SAM" id="Coils"/>
    </source>
</evidence>
<protein>
    <recommendedName>
        <fullName evidence="5">Protein CASP</fullName>
    </recommendedName>
</protein>
<dbReference type="EMBL" id="CAUYUJ010008471">
    <property type="protein sequence ID" value="CAK0824071.1"/>
    <property type="molecule type" value="Genomic_DNA"/>
</dbReference>
<feature type="non-terminal residue" evidence="3">
    <location>
        <position position="223"/>
    </location>
</feature>
<keyword evidence="1" id="KW-0175">Coiled coil</keyword>
<feature type="non-terminal residue" evidence="3">
    <location>
        <position position="1"/>
    </location>
</feature>
<feature type="coiled-coil region" evidence="1">
    <location>
        <begin position="46"/>
        <end position="94"/>
    </location>
</feature>